<dbReference type="KEGG" id="pfla:Pflav_003920"/>
<comment type="function">
    <text evidence="1">General (non sugar-specific) component of the phosphoenolpyruvate-dependent sugar phosphotransferase system (sugar PTS). This major carbohydrate active-transport system catalyzes the phosphorylation of incoming sugar substrates concomitantly with their translocation across the cell membrane. The phosphoryl group from phosphoenolpyruvate (PEP) is transferred to the phosphoryl carrier protein HPr by enzyme I. Phospho-HPr then transfers it to the PTS EIIA domain.</text>
</comment>
<name>A0A6F8XJJ8_9ACTN</name>
<dbReference type="InterPro" id="IPR035895">
    <property type="entry name" value="HPr-like_sf"/>
</dbReference>
<dbReference type="Gene3D" id="3.30.1340.10">
    <property type="entry name" value="HPr-like"/>
    <property type="match status" value="1"/>
</dbReference>
<dbReference type="InterPro" id="IPR000032">
    <property type="entry name" value="HPr-like"/>
</dbReference>
<protein>
    <recommendedName>
        <fullName evidence="2">Phosphocarrier protein HPr</fullName>
    </recommendedName>
</protein>
<gene>
    <name evidence="5" type="ORF">Pflav_003920</name>
</gene>
<reference evidence="5 6" key="2">
    <citation type="submission" date="2020-03" db="EMBL/GenBank/DDBJ databases">
        <authorList>
            <person name="Ichikawa N."/>
            <person name="Kimura A."/>
            <person name="Kitahashi Y."/>
            <person name="Uohara A."/>
        </authorList>
    </citation>
    <scope>NUCLEOTIDE SEQUENCE [LARGE SCALE GENOMIC DNA]</scope>
    <source>
        <strain evidence="5 6">NBRC 107702</strain>
    </source>
</reference>
<keyword evidence="6" id="KW-1185">Reference proteome</keyword>
<dbReference type="SUPFAM" id="SSF55594">
    <property type="entry name" value="HPr-like"/>
    <property type="match status" value="1"/>
</dbReference>
<sequence length="86" mass="8551">MSVNSETAVVLPAHLHARPAGQVVQAAARFQADVEIEYAGKVANARGVLAVMALGATAGTTVTLRATGPDAAEALDAVVAVLSAAQ</sequence>
<dbReference type="CDD" id="cd00367">
    <property type="entry name" value="PTS-HPr_like"/>
    <property type="match status" value="1"/>
</dbReference>
<dbReference type="NCBIfam" id="TIGR01003">
    <property type="entry name" value="PTS_HPr_family"/>
    <property type="match status" value="1"/>
</dbReference>
<dbReference type="AlphaFoldDB" id="A0A6F8XJJ8"/>
<dbReference type="PRINTS" id="PR00107">
    <property type="entry name" value="PHOSPHOCPHPR"/>
</dbReference>
<accession>A0A6F8XJJ8</accession>
<feature type="domain" description="HPr" evidence="4">
    <location>
        <begin position="2"/>
        <end position="86"/>
    </location>
</feature>
<keyword evidence="3" id="KW-0762">Sugar transport</keyword>
<keyword evidence="3" id="KW-0813">Transport</keyword>
<dbReference type="Proteomes" id="UP000502508">
    <property type="component" value="Chromosome"/>
</dbReference>
<evidence type="ECO:0000313" key="5">
    <source>
        <dbReference type="EMBL" id="BCB73982.1"/>
    </source>
</evidence>
<dbReference type="RefSeq" id="WP_173033211.1">
    <property type="nucleotide sequence ID" value="NZ_AP022870.1"/>
</dbReference>
<proteinExistence type="predicted"/>
<evidence type="ECO:0000313" key="6">
    <source>
        <dbReference type="Proteomes" id="UP000502508"/>
    </source>
</evidence>
<dbReference type="Pfam" id="PF00381">
    <property type="entry name" value="PTS-HPr"/>
    <property type="match status" value="1"/>
</dbReference>
<reference evidence="5 6" key="1">
    <citation type="submission" date="2020-03" db="EMBL/GenBank/DDBJ databases">
        <title>Whole genome shotgun sequence of Phytohabitans flavus NBRC 107702.</title>
        <authorList>
            <person name="Komaki H."/>
            <person name="Tamura T."/>
        </authorList>
    </citation>
    <scope>NUCLEOTIDE SEQUENCE [LARGE SCALE GENOMIC DNA]</scope>
    <source>
        <strain evidence="5 6">NBRC 107702</strain>
    </source>
</reference>
<dbReference type="EMBL" id="AP022870">
    <property type="protein sequence ID" value="BCB73982.1"/>
    <property type="molecule type" value="Genomic_DNA"/>
</dbReference>
<evidence type="ECO:0000256" key="1">
    <source>
        <dbReference type="ARBA" id="ARBA00003681"/>
    </source>
</evidence>
<dbReference type="PROSITE" id="PS51350">
    <property type="entry name" value="PTS_HPR_DOM"/>
    <property type="match status" value="1"/>
</dbReference>
<dbReference type="PANTHER" id="PTHR33705">
    <property type="entry name" value="PHOSPHOCARRIER PROTEIN HPR"/>
    <property type="match status" value="1"/>
</dbReference>
<organism evidence="5 6">
    <name type="scientific">Phytohabitans flavus</name>
    <dbReference type="NCBI Taxonomy" id="1076124"/>
    <lineage>
        <taxon>Bacteria</taxon>
        <taxon>Bacillati</taxon>
        <taxon>Actinomycetota</taxon>
        <taxon>Actinomycetes</taxon>
        <taxon>Micromonosporales</taxon>
        <taxon>Micromonosporaceae</taxon>
    </lineage>
</organism>
<dbReference type="PANTHER" id="PTHR33705:SF1">
    <property type="entry name" value="PHOSPHOCARRIER PROTEIN HPR"/>
    <property type="match status" value="1"/>
</dbReference>
<evidence type="ECO:0000256" key="3">
    <source>
        <dbReference type="ARBA" id="ARBA00022597"/>
    </source>
</evidence>
<evidence type="ECO:0000256" key="2">
    <source>
        <dbReference type="ARBA" id="ARBA00020422"/>
    </source>
</evidence>
<dbReference type="InterPro" id="IPR050399">
    <property type="entry name" value="HPr"/>
</dbReference>
<evidence type="ECO:0000259" key="4">
    <source>
        <dbReference type="PROSITE" id="PS51350"/>
    </source>
</evidence>